<sequence>MKISIITATFECAATVGACLDAVAAQTYPDREQIVIDGASPDGTLAVLRARQAQLAVLVSEPDQGIYYALNKGLAQASGEVVGVLHGDDVYGDREVLARIAAAFADPRVMAVYGDLEYVSQSDPTRVVRHWRAGPFDPTRLRRGWMPPHPTLYLRRAVYERLGGFDTRYRIAADYDLMLRVLSRLEGRVVYLPQVLVRMRLGGKSNRNLRHIARKSWEDYQILRRQGRGDALSLGPMGAVGALAWKNLSKVPQFFQRG</sequence>
<dbReference type="PANTHER" id="PTHR43685">
    <property type="entry name" value="GLYCOSYLTRANSFERASE"/>
    <property type="match status" value="1"/>
</dbReference>
<evidence type="ECO:0000259" key="1">
    <source>
        <dbReference type="Pfam" id="PF00535"/>
    </source>
</evidence>
<accession>F9U686</accession>
<dbReference type="Gene3D" id="3.90.550.10">
    <property type="entry name" value="Spore Coat Polysaccharide Biosynthesis Protein SpsA, Chain A"/>
    <property type="match status" value="1"/>
</dbReference>
<protein>
    <submittedName>
        <fullName evidence="2">Glycosyl transferase family 2</fullName>
    </submittedName>
</protein>
<gene>
    <name evidence="2" type="ORF">ThimaDRAFT_0437</name>
</gene>
<keyword evidence="3" id="KW-1185">Reference proteome</keyword>
<dbReference type="SUPFAM" id="SSF53448">
    <property type="entry name" value="Nucleotide-diphospho-sugar transferases"/>
    <property type="match status" value="1"/>
</dbReference>
<dbReference type="GO" id="GO:0016740">
    <property type="term" value="F:transferase activity"/>
    <property type="evidence" value="ECO:0007669"/>
    <property type="project" value="UniProtKB-KW"/>
</dbReference>
<dbReference type="Pfam" id="PF00535">
    <property type="entry name" value="Glycos_transf_2"/>
    <property type="match status" value="1"/>
</dbReference>
<dbReference type="InterPro" id="IPR050834">
    <property type="entry name" value="Glycosyltransf_2"/>
</dbReference>
<dbReference type="eggNOG" id="COG1216">
    <property type="taxonomic scope" value="Bacteria"/>
</dbReference>
<evidence type="ECO:0000313" key="3">
    <source>
        <dbReference type="Proteomes" id="UP000005459"/>
    </source>
</evidence>
<reference evidence="2 3" key="1">
    <citation type="submission" date="2011-06" db="EMBL/GenBank/DDBJ databases">
        <title>The draft genome of Thiocapsa marina 5811.</title>
        <authorList>
            <consortium name="US DOE Joint Genome Institute (JGI-PGF)"/>
            <person name="Lucas S."/>
            <person name="Han J."/>
            <person name="Cheng J.-F."/>
            <person name="Goodwin L."/>
            <person name="Pitluck S."/>
            <person name="Peters L."/>
            <person name="Land M.L."/>
            <person name="Hauser L."/>
            <person name="Vogl K."/>
            <person name="Liu Z."/>
            <person name="Imhoff J."/>
            <person name="Thiel V."/>
            <person name="Frigaard N.-U."/>
            <person name="Bryant D."/>
            <person name="Woyke T.J."/>
        </authorList>
    </citation>
    <scope>NUCLEOTIDE SEQUENCE [LARGE SCALE GENOMIC DNA]</scope>
    <source>
        <strain evidence="2 3">5811</strain>
    </source>
</reference>
<dbReference type="AlphaFoldDB" id="F9U686"/>
<dbReference type="InterPro" id="IPR029044">
    <property type="entry name" value="Nucleotide-diphossugar_trans"/>
</dbReference>
<evidence type="ECO:0000313" key="2">
    <source>
        <dbReference type="EMBL" id="EGV20659.1"/>
    </source>
</evidence>
<dbReference type="PATRIC" id="fig|768671.3.peg.487"/>
<name>F9U686_9GAMM</name>
<dbReference type="Proteomes" id="UP000005459">
    <property type="component" value="Unassembled WGS sequence"/>
</dbReference>
<keyword evidence="2" id="KW-0808">Transferase</keyword>
<dbReference type="OrthoDB" id="396512at2"/>
<dbReference type="PANTHER" id="PTHR43685:SF2">
    <property type="entry name" value="GLYCOSYLTRANSFERASE 2-LIKE DOMAIN-CONTAINING PROTEIN"/>
    <property type="match status" value="1"/>
</dbReference>
<dbReference type="EMBL" id="AFWV01000001">
    <property type="protein sequence ID" value="EGV20659.1"/>
    <property type="molecule type" value="Genomic_DNA"/>
</dbReference>
<feature type="domain" description="Glycosyltransferase 2-like" evidence="1">
    <location>
        <begin position="4"/>
        <end position="133"/>
    </location>
</feature>
<dbReference type="CDD" id="cd06433">
    <property type="entry name" value="GT_2_WfgS_like"/>
    <property type="match status" value="1"/>
</dbReference>
<dbReference type="InterPro" id="IPR001173">
    <property type="entry name" value="Glyco_trans_2-like"/>
</dbReference>
<proteinExistence type="predicted"/>
<organism evidence="2 3">
    <name type="scientific">Thiocapsa marina 5811</name>
    <dbReference type="NCBI Taxonomy" id="768671"/>
    <lineage>
        <taxon>Bacteria</taxon>
        <taxon>Pseudomonadati</taxon>
        <taxon>Pseudomonadota</taxon>
        <taxon>Gammaproteobacteria</taxon>
        <taxon>Chromatiales</taxon>
        <taxon>Chromatiaceae</taxon>
        <taxon>Thiocapsa</taxon>
    </lineage>
</organism>
<dbReference type="RefSeq" id="WP_007191315.1">
    <property type="nucleotide sequence ID" value="NZ_AFWV01000001.1"/>
</dbReference>
<dbReference type="STRING" id="768671.ThimaDRAFT_0437"/>